<dbReference type="AlphaFoldDB" id="A0AAD1XKC9"/>
<evidence type="ECO:0000256" key="1">
    <source>
        <dbReference type="SAM" id="MobiDB-lite"/>
    </source>
</evidence>
<feature type="compositionally biased region" description="Low complexity" evidence="1">
    <location>
        <begin position="255"/>
        <end position="268"/>
    </location>
</feature>
<accession>A0AAD1XKC9</accession>
<sequence length="336" mass="39579">MFKPRKKLVIKKVRWQQEDPSESLQKVRVNCEEEQDIKIRKLLLSYCNFLNESLDHHKSLDKLFEVSRKLYRLLKICNGSKEILLYIKTLIRIAESNIHRLDGKQKEILQIEKEDSRLSSKSPKRSLKRSEKDFEFDIMMLCENYSKKKISKKEMKSYLKKLFKETKTKLTQRDSHEKFELCSQNEKEIALDIPRSMTPVNVLNEKPYDADEIIKIKRAHTPVERDNDSLSDSRMSTRNQNAWSRIHKEFKTRQSSRNSSSRSNRSLSNISLGDLKKFNFTKTKKGKILMKPTAPTSLGSPKVLRPSDSFNHWTSSITKESMDRLPLQRLNKINKK</sequence>
<keyword evidence="3" id="KW-1185">Reference proteome</keyword>
<feature type="compositionally biased region" description="Polar residues" evidence="1">
    <location>
        <begin position="230"/>
        <end position="243"/>
    </location>
</feature>
<evidence type="ECO:0000313" key="2">
    <source>
        <dbReference type="EMBL" id="CAI2374279.1"/>
    </source>
</evidence>
<gene>
    <name evidence="2" type="ORF">ECRASSUSDP1_LOCUS15631</name>
</gene>
<proteinExistence type="predicted"/>
<comment type="caution">
    <text evidence="2">The sequence shown here is derived from an EMBL/GenBank/DDBJ whole genome shotgun (WGS) entry which is preliminary data.</text>
</comment>
<dbReference type="EMBL" id="CAMPGE010015670">
    <property type="protein sequence ID" value="CAI2374279.1"/>
    <property type="molecule type" value="Genomic_DNA"/>
</dbReference>
<evidence type="ECO:0000313" key="3">
    <source>
        <dbReference type="Proteomes" id="UP001295684"/>
    </source>
</evidence>
<protein>
    <submittedName>
        <fullName evidence="2">Uncharacterized protein</fullName>
    </submittedName>
</protein>
<name>A0AAD1XKC9_EUPCR</name>
<feature type="region of interest" description="Disordered" evidence="1">
    <location>
        <begin position="222"/>
        <end position="268"/>
    </location>
</feature>
<reference evidence="2" key="1">
    <citation type="submission" date="2023-07" db="EMBL/GenBank/DDBJ databases">
        <authorList>
            <consortium name="AG Swart"/>
            <person name="Singh M."/>
            <person name="Singh A."/>
            <person name="Seah K."/>
            <person name="Emmerich C."/>
        </authorList>
    </citation>
    <scope>NUCLEOTIDE SEQUENCE</scope>
    <source>
        <strain evidence="2">DP1</strain>
    </source>
</reference>
<organism evidence="2 3">
    <name type="scientific">Euplotes crassus</name>
    <dbReference type="NCBI Taxonomy" id="5936"/>
    <lineage>
        <taxon>Eukaryota</taxon>
        <taxon>Sar</taxon>
        <taxon>Alveolata</taxon>
        <taxon>Ciliophora</taxon>
        <taxon>Intramacronucleata</taxon>
        <taxon>Spirotrichea</taxon>
        <taxon>Hypotrichia</taxon>
        <taxon>Euplotida</taxon>
        <taxon>Euplotidae</taxon>
        <taxon>Moneuplotes</taxon>
    </lineage>
</organism>
<dbReference type="Proteomes" id="UP001295684">
    <property type="component" value="Unassembled WGS sequence"/>
</dbReference>